<keyword evidence="2" id="KW-0175">Coiled coil</keyword>
<organism evidence="5">
    <name type="scientific">Entamoeba dispar (strain ATCC PRA-260 / SAW760)</name>
    <dbReference type="NCBI Taxonomy" id="370354"/>
    <lineage>
        <taxon>Eukaryota</taxon>
        <taxon>Amoebozoa</taxon>
        <taxon>Evosea</taxon>
        <taxon>Archamoebae</taxon>
        <taxon>Mastigamoebida</taxon>
        <taxon>Entamoebidae</taxon>
        <taxon>Entamoeba</taxon>
    </lineage>
</organism>
<evidence type="ECO:0000313" key="5">
    <source>
        <dbReference type="Proteomes" id="UP000008076"/>
    </source>
</evidence>
<gene>
    <name evidence="4" type="ORF">EDI_207730</name>
</gene>
<keyword evidence="1" id="KW-0547">Nucleotide-binding</keyword>
<dbReference type="Pfam" id="PF00735">
    <property type="entry name" value="Septin"/>
    <property type="match status" value="1"/>
</dbReference>
<evidence type="ECO:0000259" key="3">
    <source>
        <dbReference type="Pfam" id="PF00735"/>
    </source>
</evidence>
<dbReference type="RefSeq" id="XP_001737431.1">
    <property type="nucleotide sequence ID" value="XM_001737379.1"/>
</dbReference>
<accession>B0EGR0</accession>
<feature type="coiled-coil region" evidence="2">
    <location>
        <begin position="689"/>
        <end position="723"/>
    </location>
</feature>
<dbReference type="InterPro" id="IPR027417">
    <property type="entry name" value="P-loop_NTPase"/>
</dbReference>
<dbReference type="KEGG" id="edi:EDI_207730"/>
<feature type="domain" description="Septin-type G" evidence="3">
    <location>
        <begin position="324"/>
        <end position="408"/>
    </location>
</feature>
<dbReference type="PANTHER" id="PTHR32046">
    <property type="entry name" value="G DOMAIN-CONTAINING PROTEIN"/>
    <property type="match status" value="1"/>
</dbReference>
<dbReference type="eggNOG" id="ENOG502QTS0">
    <property type="taxonomic scope" value="Eukaryota"/>
</dbReference>
<name>B0EGR0_ENTDS</name>
<evidence type="ECO:0000256" key="2">
    <source>
        <dbReference type="SAM" id="Coils"/>
    </source>
</evidence>
<evidence type="ECO:0000256" key="1">
    <source>
        <dbReference type="RuleBase" id="RU004560"/>
    </source>
</evidence>
<protein>
    <recommendedName>
        <fullName evidence="3">Septin-type G domain-containing protein</fullName>
    </recommendedName>
</protein>
<dbReference type="CDD" id="cd00882">
    <property type="entry name" value="Ras_like_GTPase"/>
    <property type="match status" value="1"/>
</dbReference>
<dbReference type="PANTHER" id="PTHR32046:SF14">
    <property type="match status" value="1"/>
</dbReference>
<comment type="similarity">
    <text evidence="1">Belongs to the TRAFAC class TrmE-Era-EngA-EngB-Septin-like GTPase superfamily. Septin GTPase family.</text>
</comment>
<keyword evidence="1" id="KW-0342">GTP-binding</keyword>
<dbReference type="Gene3D" id="3.40.50.300">
    <property type="entry name" value="P-loop containing nucleotide triphosphate hydrolases"/>
    <property type="match status" value="1"/>
</dbReference>
<dbReference type="AlphaFoldDB" id="B0EGR0"/>
<evidence type="ECO:0000313" key="4">
    <source>
        <dbReference type="EMBL" id="EDR26286.1"/>
    </source>
</evidence>
<dbReference type="GO" id="GO:0005525">
    <property type="term" value="F:GTP binding"/>
    <property type="evidence" value="ECO:0007669"/>
    <property type="project" value="UniProtKB-KW"/>
</dbReference>
<reference evidence="5" key="1">
    <citation type="submission" date="2007-12" db="EMBL/GenBank/DDBJ databases">
        <title>Annotation of Entamoeba dispar SAW760.</title>
        <authorList>
            <person name="Lorenzi H."/>
            <person name="Inman J."/>
            <person name="Schobel S."/>
            <person name="Amedeo P."/>
            <person name="Caler E."/>
        </authorList>
    </citation>
    <scope>NUCLEOTIDE SEQUENCE [LARGE SCALE GENOMIC DNA]</scope>
    <source>
        <strain evidence="5">ATCC PRA-260 / SAW760</strain>
    </source>
</reference>
<dbReference type="Proteomes" id="UP000008076">
    <property type="component" value="Unassembled WGS sequence"/>
</dbReference>
<sequence>MSNIKVRFFVNGQSLSVKPMTSQDNLKTAREKLKEKISDSQQFLTKEGDLIDISDEDSFTIGDIINESRIINIKETTDKTEVRIKLNDEIISTVQVDKKKKLSEIRKSNQNIPKSARFYTPENDIIEKEDEESFLLEDIINNDEIILKNEKEKTSEKNEKENILENDIVTVGICLNGKPLIKKQFSKNISLSDIRKELENVKNIPKDFVFEDQDRFKVLTDDEKTLKLSSILYDNKITITMEMSDTSLNDITLSDCSPCNTTVPVGSPCNIATPNTSLNNITDVPEQNVPIKGSKRLKNHEKGKLKIYLYPNERFNTIDESEAIAILVVGQTGSGKTTLLNSFVNALYGIKITDDFRYIIINEDNLEQSKDQSKSQTSEVSIYYIKRTKRTPPIKIIDTPGFGDSRGIAFDIEITRQIKEAFETKVLDLNAICFVAQSSNARLTANQKYIFGNIIDLFGKNVKENFIAMLTFCDGQDPQIINALQSNECIFSSIIPYIDKPWYLKFNNSAIYADNTEDEFTQMFWKLGMKSFDDFIKKLINLPRKSLDNSKEVLKRRERISVEIEGLRESLNNGLSKMEEIKQTYEIFYLNRDKVNNNQNFTYTVNVTVQKKNELEPGKYVTNCLKCNKTCHYPCHIKGDIKKGCACIGAKECCEVCGCHYTEHANSTYRWEYVTEARQKTAQEELQRYNEGKKGMASAENLLKKLEEEYTKIQMDCYDKQQEIIECINRLSEIALNDKINSSNEYLDLLIETEKEEKKTGYQERIKGYNQLKQANDIIEDIMKSSITKKSKQEIRAEFERKMSELKQGEKSTLGKFIQKVGNMFFW</sequence>
<dbReference type="EMBL" id="DS549239">
    <property type="protein sequence ID" value="EDR26286.1"/>
    <property type="molecule type" value="Genomic_DNA"/>
</dbReference>
<proteinExistence type="inferred from homology"/>
<dbReference type="OrthoDB" id="30207at2759"/>
<dbReference type="FunFam" id="3.40.50.300:FF:002080">
    <property type="entry name" value="Uncharacterized protein"/>
    <property type="match status" value="1"/>
</dbReference>
<dbReference type="GeneID" id="5882468"/>
<keyword evidence="5" id="KW-1185">Reference proteome</keyword>
<dbReference type="SUPFAM" id="SSF52540">
    <property type="entry name" value="P-loop containing nucleoside triphosphate hydrolases"/>
    <property type="match status" value="1"/>
</dbReference>
<dbReference type="InterPro" id="IPR030379">
    <property type="entry name" value="G_SEPTIN_dom"/>
</dbReference>
<dbReference type="VEuPathDB" id="AmoebaDB:EDI_207730"/>